<dbReference type="Gene3D" id="2.60.120.620">
    <property type="entry name" value="q2cbj1_9rhob like domain"/>
    <property type="match status" value="1"/>
</dbReference>
<dbReference type="InterPro" id="IPR008775">
    <property type="entry name" value="Phytyl_CoA_dOase-like"/>
</dbReference>
<evidence type="ECO:0000256" key="2">
    <source>
        <dbReference type="ARBA" id="ARBA00023004"/>
    </source>
</evidence>
<dbReference type="GO" id="GO:0016706">
    <property type="term" value="F:2-oxoglutarate-dependent dioxygenase activity"/>
    <property type="evidence" value="ECO:0007669"/>
    <property type="project" value="UniProtKB-ARBA"/>
</dbReference>
<proteinExistence type="predicted"/>
<evidence type="ECO:0000313" key="4">
    <source>
        <dbReference type="Proteomes" id="UP001142374"/>
    </source>
</evidence>
<dbReference type="PANTHER" id="PTHR20883:SF15">
    <property type="entry name" value="PHYTANOYL-COA DIOXYGENASE DOMAIN-CONTAINING PROTEIN 1"/>
    <property type="match status" value="1"/>
</dbReference>
<dbReference type="Proteomes" id="UP001142374">
    <property type="component" value="Unassembled WGS sequence"/>
</dbReference>
<keyword evidence="1" id="KW-0479">Metal-binding</keyword>
<dbReference type="Pfam" id="PF05721">
    <property type="entry name" value="PhyH"/>
    <property type="match status" value="1"/>
</dbReference>
<comment type="caution">
    <text evidence="3">The sequence shown here is derived from an EMBL/GenBank/DDBJ whole genome shotgun (WGS) entry which is preliminary data.</text>
</comment>
<dbReference type="SUPFAM" id="SSF51197">
    <property type="entry name" value="Clavaminate synthase-like"/>
    <property type="match status" value="1"/>
</dbReference>
<dbReference type="PANTHER" id="PTHR20883">
    <property type="entry name" value="PHYTANOYL-COA DIOXYGENASE DOMAIN CONTAINING 1"/>
    <property type="match status" value="1"/>
</dbReference>
<keyword evidence="2" id="KW-0408">Iron</keyword>
<keyword evidence="3" id="KW-0223">Dioxygenase</keyword>
<protein>
    <submittedName>
        <fullName evidence="3">Phytanoyl-CoA dioxygenase family protein</fullName>
    </submittedName>
</protein>
<dbReference type="GO" id="GO:0005506">
    <property type="term" value="F:iron ion binding"/>
    <property type="evidence" value="ECO:0007669"/>
    <property type="project" value="UniProtKB-ARBA"/>
</dbReference>
<accession>A0A9X2LGK9</accession>
<sequence>MITHLLDRPEDVARAVDAFREDGYVVLDGLFTAQDVAGFRRLRERAVADTRFTDGTDDRPLFVTNLVERYPREIWPAVSRPRLLRFAEAVMGPRVQLDSTVLFGAPAMETELRGLPVHWHRDRFGSFPQGGYAHPLLIICFLYLQPMTDDAGPLRVVPGSHRRAVTIAPDALDRPHPEERLLATRPGHLVVIHHNLLHSGSHSVLAEERQFLGIGFNTSAMRQDDTFTGPNCTALARTARRTGDRRALRLLGRDDTINLRQNAGFTSPEDSVWARWADEDDRALNPAEDKAVRTARAALLPDSSQGPAA</sequence>
<reference evidence="3" key="1">
    <citation type="submission" date="2022-06" db="EMBL/GenBank/DDBJ databases">
        <title>WGS of actinobacteria.</title>
        <authorList>
            <person name="Thawai C."/>
        </authorList>
    </citation>
    <scope>NUCLEOTIDE SEQUENCE</scope>
    <source>
        <strain evidence="3">AA8</strain>
    </source>
</reference>
<name>A0A9X2LGK9_9ACTN</name>
<evidence type="ECO:0000313" key="3">
    <source>
        <dbReference type="EMBL" id="MCQ8771021.1"/>
    </source>
</evidence>
<dbReference type="RefSeq" id="WP_168094309.1">
    <property type="nucleotide sequence ID" value="NZ_JAATER010000236.1"/>
</dbReference>
<organism evidence="3 4">
    <name type="scientific">Streptomyces telluris</name>
    <dbReference type="NCBI Taxonomy" id="2720021"/>
    <lineage>
        <taxon>Bacteria</taxon>
        <taxon>Bacillati</taxon>
        <taxon>Actinomycetota</taxon>
        <taxon>Actinomycetes</taxon>
        <taxon>Kitasatosporales</taxon>
        <taxon>Streptomycetaceae</taxon>
        <taxon>Streptomyces</taxon>
    </lineage>
</organism>
<keyword evidence="3" id="KW-0560">Oxidoreductase</keyword>
<gene>
    <name evidence="3" type="ORF">NQU55_14775</name>
</gene>
<dbReference type="EMBL" id="JANIID010000011">
    <property type="protein sequence ID" value="MCQ8771021.1"/>
    <property type="molecule type" value="Genomic_DNA"/>
</dbReference>
<keyword evidence="4" id="KW-1185">Reference proteome</keyword>
<evidence type="ECO:0000256" key="1">
    <source>
        <dbReference type="ARBA" id="ARBA00022723"/>
    </source>
</evidence>
<dbReference type="AlphaFoldDB" id="A0A9X2LGK9"/>